<gene>
    <name evidence="2" type="ORF">Q5722_09540</name>
</gene>
<keyword evidence="3" id="KW-1185">Reference proteome</keyword>
<dbReference type="PROSITE" id="PS51186">
    <property type="entry name" value="GNAT"/>
    <property type="match status" value="1"/>
</dbReference>
<keyword evidence="2" id="KW-0012">Acyltransferase</keyword>
<dbReference type="Proteomes" id="UP001233314">
    <property type="component" value="Unassembled WGS sequence"/>
</dbReference>
<evidence type="ECO:0000259" key="1">
    <source>
        <dbReference type="PROSITE" id="PS51186"/>
    </source>
</evidence>
<keyword evidence="2" id="KW-0808">Transferase</keyword>
<dbReference type="InterPro" id="IPR016181">
    <property type="entry name" value="Acyl_CoA_acyltransferase"/>
</dbReference>
<reference evidence="2 3" key="1">
    <citation type="submission" date="2023-07" db="EMBL/GenBank/DDBJ databases">
        <title>Nocardioides sp. nov WY-20 isolated from soil.</title>
        <authorList>
            <person name="Liu B."/>
            <person name="Wan Y."/>
        </authorList>
    </citation>
    <scope>NUCLEOTIDE SEQUENCE [LARGE SCALE GENOMIC DNA]</scope>
    <source>
        <strain evidence="2 3">WY-20</strain>
    </source>
</reference>
<dbReference type="GO" id="GO:0016746">
    <property type="term" value="F:acyltransferase activity"/>
    <property type="evidence" value="ECO:0007669"/>
    <property type="project" value="UniProtKB-KW"/>
</dbReference>
<organism evidence="2 3">
    <name type="scientific">Nocardioides jiangxiensis</name>
    <dbReference type="NCBI Taxonomy" id="3064524"/>
    <lineage>
        <taxon>Bacteria</taxon>
        <taxon>Bacillati</taxon>
        <taxon>Actinomycetota</taxon>
        <taxon>Actinomycetes</taxon>
        <taxon>Propionibacteriales</taxon>
        <taxon>Nocardioidaceae</taxon>
        <taxon>Nocardioides</taxon>
    </lineage>
</organism>
<sequence length="151" mass="16792">MHLTWQLVHHRGLTARQTYAMLHLRGVVFVDEQQVPAALEIDGRDLEGETHHLFGWQGAELVAYARLLEPDHHAASHVGRVVVAKEARGGTGTELVRRAVAACEKLWPATPIMLGAQDHLRGFYGRHGFEPVGDIYEEAGIPHIDMVRKPA</sequence>
<dbReference type="EMBL" id="JAUQTA010000001">
    <property type="protein sequence ID" value="MDO7868610.1"/>
    <property type="molecule type" value="Genomic_DNA"/>
</dbReference>
<dbReference type="SUPFAM" id="SSF55729">
    <property type="entry name" value="Acyl-CoA N-acyltransferases (Nat)"/>
    <property type="match status" value="1"/>
</dbReference>
<comment type="caution">
    <text evidence="2">The sequence shown here is derived from an EMBL/GenBank/DDBJ whole genome shotgun (WGS) entry which is preliminary data.</text>
</comment>
<proteinExistence type="predicted"/>
<dbReference type="EC" id="2.3.1.-" evidence="2"/>
<dbReference type="InterPro" id="IPR000182">
    <property type="entry name" value="GNAT_dom"/>
</dbReference>
<evidence type="ECO:0000313" key="3">
    <source>
        <dbReference type="Proteomes" id="UP001233314"/>
    </source>
</evidence>
<protein>
    <submittedName>
        <fullName evidence="2">GNAT family N-acetyltransferase</fullName>
        <ecNumber evidence="2">2.3.1.-</ecNumber>
    </submittedName>
</protein>
<dbReference type="Pfam" id="PF13673">
    <property type="entry name" value="Acetyltransf_10"/>
    <property type="match status" value="1"/>
</dbReference>
<feature type="domain" description="N-acetyltransferase" evidence="1">
    <location>
        <begin position="8"/>
        <end position="151"/>
    </location>
</feature>
<dbReference type="Gene3D" id="3.40.630.30">
    <property type="match status" value="1"/>
</dbReference>
<evidence type="ECO:0000313" key="2">
    <source>
        <dbReference type="EMBL" id="MDO7868610.1"/>
    </source>
</evidence>
<name>A0ABT9B180_9ACTN</name>
<accession>A0ABT9B180</accession>
<dbReference type="RefSeq" id="WP_305027982.1">
    <property type="nucleotide sequence ID" value="NZ_JAUQTA010000001.1"/>
</dbReference>